<dbReference type="AlphaFoldDB" id="G0P4G7"/>
<dbReference type="HOGENOM" id="CLU_880624_0_0_1"/>
<protein>
    <submittedName>
        <fullName evidence="2">Uncharacterized protein</fullName>
    </submittedName>
</protein>
<evidence type="ECO:0000256" key="1">
    <source>
        <dbReference type="SAM" id="Coils"/>
    </source>
</evidence>
<accession>G0P4G7</accession>
<keyword evidence="3" id="KW-1185">Reference proteome</keyword>
<sequence>MDQSRESPEVITIDDEDEPVKPLFEVDSMYIRFHDPSRKKSTVLRNRMLKHLLPKELEVLEGEFRKIGCDPKDYLSYDKKMTATKEDEPFDITREQAERSGLEKDWLRAQTTAIKNEVAEIHNLEKKTRKSTRRLKEHTESRVLLKRNSGNASRRLEELRKMKELSDIGLGVPKFSRGITDQLVSDPHGDPTERKWVEAVNAARNDAFKHPYMWYAPECFFQETGPKTVPQLVEPVPGKMALFKKNRLDQNKNWRELDKESREKMNKMYFKIRNLSNKQIASGLIVRRRRNDVVEGGVEELLEYQGSTEILGMTSN</sequence>
<gene>
    <name evidence="2" type="ORF">CAEBREN_07452</name>
</gene>
<evidence type="ECO:0000313" key="3">
    <source>
        <dbReference type="Proteomes" id="UP000008068"/>
    </source>
</evidence>
<organism evidence="3">
    <name type="scientific">Caenorhabditis brenneri</name>
    <name type="common">Nematode worm</name>
    <dbReference type="NCBI Taxonomy" id="135651"/>
    <lineage>
        <taxon>Eukaryota</taxon>
        <taxon>Metazoa</taxon>
        <taxon>Ecdysozoa</taxon>
        <taxon>Nematoda</taxon>
        <taxon>Chromadorea</taxon>
        <taxon>Rhabditida</taxon>
        <taxon>Rhabditina</taxon>
        <taxon>Rhabditomorpha</taxon>
        <taxon>Rhabditoidea</taxon>
        <taxon>Rhabditidae</taxon>
        <taxon>Peloderinae</taxon>
        <taxon>Caenorhabditis</taxon>
    </lineage>
</organism>
<dbReference type="Proteomes" id="UP000008068">
    <property type="component" value="Unassembled WGS sequence"/>
</dbReference>
<reference evidence="3" key="1">
    <citation type="submission" date="2011-07" db="EMBL/GenBank/DDBJ databases">
        <authorList>
            <consortium name="Caenorhabditis brenneri Sequencing and Analysis Consortium"/>
            <person name="Wilson R.K."/>
        </authorList>
    </citation>
    <scope>NUCLEOTIDE SEQUENCE [LARGE SCALE GENOMIC DNA]</scope>
    <source>
        <strain evidence="3">PB2801</strain>
    </source>
</reference>
<feature type="coiled-coil region" evidence="1">
    <location>
        <begin position="107"/>
        <end position="141"/>
    </location>
</feature>
<evidence type="ECO:0000313" key="2">
    <source>
        <dbReference type="EMBL" id="EGT44721.1"/>
    </source>
</evidence>
<dbReference type="EMBL" id="GL380063">
    <property type="protein sequence ID" value="EGT44721.1"/>
    <property type="molecule type" value="Genomic_DNA"/>
</dbReference>
<name>G0P4G7_CAEBE</name>
<proteinExistence type="predicted"/>
<keyword evidence="1" id="KW-0175">Coiled coil</keyword>
<dbReference type="InParanoid" id="G0P4G7"/>